<sequence length="177" mass="21110">MKNKHGKITRREDGFRVVFERILNHDIHKVWEAIANPDKLKYWFTDFEMDFRPGGKIKILFRDQDRTVTHGEVVRIDPPNKFEYTWEGDIAIWELFDLGKNKCKLRLTYGKIDQSYLDKTPVGWHLLLDQLEEMLGGRREILPFGDEVENNPEFQRIKKEYDQIIYATFPELKGPKP</sequence>
<evidence type="ECO:0000259" key="2">
    <source>
        <dbReference type="Pfam" id="PF08327"/>
    </source>
</evidence>
<keyword evidence="4" id="KW-1185">Reference proteome</keyword>
<dbReference type="RefSeq" id="WP_346752568.1">
    <property type="nucleotide sequence ID" value="NZ_JAUJEA010000004.1"/>
</dbReference>
<evidence type="ECO:0000313" key="3">
    <source>
        <dbReference type="EMBL" id="MDN5202544.1"/>
    </source>
</evidence>
<proteinExistence type="inferred from homology"/>
<name>A0ABT8KQS0_9BACT</name>
<evidence type="ECO:0000313" key="4">
    <source>
        <dbReference type="Proteomes" id="UP001172082"/>
    </source>
</evidence>
<comment type="similarity">
    <text evidence="1">Belongs to the AHA1 family.</text>
</comment>
<dbReference type="SUPFAM" id="SSF55961">
    <property type="entry name" value="Bet v1-like"/>
    <property type="match status" value="1"/>
</dbReference>
<dbReference type="InterPro" id="IPR013538">
    <property type="entry name" value="ASHA1/2-like_C"/>
</dbReference>
<dbReference type="Proteomes" id="UP001172082">
    <property type="component" value="Unassembled WGS sequence"/>
</dbReference>
<dbReference type="InterPro" id="IPR023393">
    <property type="entry name" value="START-like_dom_sf"/>
</dbReference>
<reference evidence="3" key="1">
    <citation type="submission" date="2023-06" db="EMBL/GenBank/DDBJ databases">
        <title>Genomic of Parafulvivirga corallium.</title>
        <authorList>
            <person name="Wang G."/>
        </authorList>
    </citation>
    <scope>NUCLEOTIDE SEQUENCE</scope>
    <source>
        <strain evidence="3">BMA10</strain>
    </source>
</reference>
<comment type="caution">
    <text evidence="3">The sequence shown here is derived from an EMBL/GenBank/DDBJ whole genome shotgun (WGS) entry which is preliminary data.</text>
</comment>
<dbReference type="Pfam" id="PF08327">
    <property type="entry name" value="AHSA1"/>
    <property type="match status" value="1"/>
</dbReference>
<organism evidence="3 4">
    <name type="scientific">Splendidivirga corallicola</name>
    <dbReference type="NCBI Taxonomy" id="3051826"/>
    <lineage>
        <taxon>Bacteria</taxon>
        <taxon>Pseudomonadati</taxon>
        <taxon>Bacteroidota</taxon>
        <taxon>Cytophagia</taxon>
        <taxon>Cytophagales</taxon>
        <taxon>Splendidivirgaceae</taxon>
        <taxon>Splendidivirga</taxon>
    </lineage>
</organism>
<accession>A0ABT8KQS0</accession>
<dbReference type="Gene3D" id="3.30.530.20">
    <property type="match status" value="1"/>
</dbReference>
<dbReference type="CDD" id="cd08899">
    <property type="entry name" value="SRPBCC_CalC_Aha1-like_6"/>
    <property type="match status" value="1"/>
</dbReference>
<feature type="domain" description="Activator of Hsp90 ATPase homologue 1/2-like C-terminal" evidence="2">
    <location>
        <begin position="26"/>
        <end position="136"/>
    </location>
</feature>
<evidence type="ECO:0000256" key="1">
    <source>
        <dbReference type="ARBA" id="ARBA00006817"/>
    </source>
</evidence>
<dbReference type="EMBL" id="JAUJEA010000004">
    <property type="protein sequence ID" value="MDN5202544.1"/>
    <property type="molecule type" value="Genomic_DNA"/>
</dbReference>
<protein>
    <submittedName>
        <fullName evidence="3">SRPBCC family protein</fullName>
    </submittedName>
</protein>
<gene>
    <name evidence="3" type="ORF">QQ008_14245</name>
</gene>